<organism evidence="12 13">
    <name type="scientific">Crepidotus variabilis</name>
    <dbReference type="NCBI Taxonomy" id="179855"/>
    <lineage>
        <taxon>Eukaryota</taxon>
        <taxon>Fungi</taxon>
        <taxon>Dikarya</taxon>
        <taxon>Basidiomycota</taxon>
        <taxon>Agaricomycotina</taxon>
        <taxon>Agaricomycetes</taxon>
        <taxon>Agaricomycetidae</taxon>
        <taxon>Agaricales</taxon>
        <taxon>Agaricineae</taxon>
        <taxon>Crepidotaceae</taxon>
        <taxon>Crepidotus</taxon>
    </lineage>
</organism>
<dbReference type="Proteomes" id="UP000807306">
    <property type="component" value="Unassembled WGS sequence"/>
</dbReference>
<dbReference type="Pfam" id="PF02076">
    <property type="entry name" value="STE3"/>
    <property type="match status" value="1"/>
</dbReference>
<comment type="caution">
    <text evidence="12">The sequence shown here is derived from an EMBL/GenBank/DDBJ whole genome shotgun (WGS) entry which is preliminary data.</text>
</comment>
<evidence type="ECO:0000256" key="9">
    <source>
        <dbReference type="ARBA" id="ARBA00023224"/>
    </source>
</evidence>
<dbReference type="GO" id="GO:0005886">
    <property type="term" value="C:plasma membrane"/>
    <property type="evidence" value="ECO:0007669"/>
    <property type="project" value="TreeGrafter"/>
</dbReference>
<dbReference type="CDD" id="cd14966">
    <property type="entry name" value="7tmD_STE3"/>
    <property type="match status" value="1"/>
</dbReference>
<comment type="similarity">
    <text evidence="2">Belongs to the G-protein coupled receptor 4 family.</text>
</comment>
<reference evidence="12" key="1">
    <citation type="submission" date="2020-11" db="EMBL/GenBank/DDBJ databases">
        <authorList>
            <consortium name="DOE Joint Genome Institute"/>
            <person name="Ahrendt S."/>
            <person name="Riley R."/>
            <person name="Andreopoulos W."/>
            <person name="Labutti K."/>
            <person name="Pangilinan J."/>
            <person name="Ruiz-Duenas F.J."/>
            <person name="Barrasa J.M."/>
            <person name="Sanchez-Garcia M."/>
            <person name="Camarero S."/>
            <person name="Miyauchi S."/>
            <person name="Serrano A."/>
            <person name="Linde D."/>
            <person name="Babiker R."/>
            <person name="Drula E."/>
            <person name="Ayuso-Fernandez I."/>
            <person name="Pacheco R."/>
            <person name="Padilla G."/>
            <person name="Ferreira P."/>
            <person name="Barriuso J."/>
            <person name="Kellner H."/>
            <person name="Castanera R."/>
            <person name="Alfaro M."/>
            <person name="Ramirez L."/>
            <person name="Pisabarro A.G."/>
            <person name="Kuo A."/>
            <person name="Tritt A."/>
            <person name="Lipzen A."/>
            <person name="He G."/>
            <person name="Yan M."/>
            <person name="Ng V."/>
            <person name="Cullen D."/>
            <person name="Martin F."/>
            <person name="Rosso M.-N."/>
            <person name="Henrissat B."/>
            <person name="Hibbett D."/>
            <person name="Martinez A.T."/>
            <person name="Grigoriev I.V."/>
        </authorList>
    </citation>
    <scope>NUCLEOTIDE SEQUENCE</scope>
    <source>
        <strain evidence="12">CBS 506.95</strain>
    </source>
</reference>
<dbReference type="OrthoDB" id="2874149at2759"/>
<keyword evidence="7 11" id="KW-0472">Membrane</keyword>
<dbReference type="EMBL" id="MU157847">
    <property type="protein sequence ID" value="KAF9529291.1"/>
    <property type="molecule type" value="Genomic_DNA"/>
</dbReference>
<evidence type="ECO:0000256" key="5">
    <source>
        <dbReference type="ARBA" id="ARBA00022989"/>
    </source>
</evidence>
<dbReference type="InterPro" id="IPR001499">
    <property type="entry name" value="GPCR_STE3"/>
</dbReference>
<evidence type="ECO:0000313" key="13">
    <source>
        <dbReference type="Proteomes" id="UP000807306"/>
    </source>
</evidence>
<dbReference type="PANTHER" id="PTHR28097:SF1">
    <property type="entry name" value="PHEROMONE A FACTOR RECEPTOR"/>
    <property type="match status" value="1"/>
</dbReference>
<keyword evidence="6" id="KW-0297">G-protein coupled receptor</keyword>
<feature type="transmembrane region" description="Helical" evidence="11">
    <location>
        <begin position="273"/>
        <end position="290"/>
    </location>
</feature>
<evidence type="ECO:0000256" key="10">
    <source>
        <dbReference type="SAM" id="MobiDB-lite"/>
    </source>
</evidence>
<keyword evidence="13" id="KW-1185">Reference proteome</keyword>
<dbReference type="PRINTS" id="PR00901">
    <property type="entry name" value="PHEROMONEBAR"/>
</dbReference>
<name>A0A9P6JQK0_9AGAR</name>
<dbReference type="GO" id="GO:0004934">
    <property type="term" value="F:mating-type alpha-factor pheromone receptor activity"/>
    <property type="evidence" value="ECO:0007669"/>
    <property type="project" value="InterPro"/>
</dbReference>
<evidence type="ECO:0000256" key="1">
    <source>
        <dbReference type="ARBA" id="ARBA00004141"/>
    </source>
</evidence>
<evidence type="ECO:0000256" key="3">
    <source>
        <dbReference type="ARBA" id="ARBA00022507"/>
    </source>
</evidence>
<dbReference type="AlphaFoldDB" id="A0A9P6JQK0"/>
<proteinExistence type="inferred from homology"/>
<keyword evidence="8 12" id="KW-0675">Receptor</keyword>
<feature type="transmembrane region" description="Helical" evidence="11">
    <location>
        <begin position="6"/>
        <end position="25"/>
    </location>
</feature>
<accession>A0A9P6JQK0</accession>
<evidence type="ECO:0000256" key="6">
    <source>
        <dbReference type="ARBA" id="ARBA00023040"/>
    </source>
</evidence>
<keyword evidence="3" id="KW-0589">Pheromone response</keyword>
<evidence type="ECO:0000256" key="4">
    <source>
        <dbReference type="ARBA" id="ARBA00022692"/>
    </source>
</evidence>
<evidence type="ECO:0000256" key="8">
    <source>
        <dbReference type="ARBA" id="ARBA00023170"/>
    </source>
</evidence>
<dbReference type="PANTHER" id="PTHR28097">
    <property type="entry name" value="PHEROMONE A FACTOR RECEPTOR"/>
    <property type="match status" value="1"/>
</dbReference>
<evidence type="ECO:0000313" key="12">
    <source>
        <dbReference type="EMBL" id="KAF9529291.1"/>
    </source>
</evidence>
<feature type="transmembrane region" description="Helical" evidence="11">
    <location>
        <begin position="112"/>
        <end position="133"/>
    </location>
</feature>
<keyword evidence="4 11" id="KW-0812">Transmembrane</keyword>
<keyword evidence="9" id="KW-0807">Transducer</keyword>
<comment type="subcellular location">
    <subcellularLocation>
        <location evidence="1">Membrane</location>
        <topology evidence="1">Multi-pass membrane protein</topology>
    </subcellularLocation>
</comment>
<keyword evidence="5 11" id="KW-1133">Transmembrane helix</keyword>
<protein>
    <submittedName>
        <fullName evidence="12">Pheromone A receptor-domain-containing protein</fullName>
    </submittedName>
</protein>
<feature type="compositionally biased region" description="Polar residues" evidence="10">
    <location>
        <begin position="378"/>
        <end position="395"/>
    </location>
</feature>
<dbReference type="InterPro" id="IPR000481">
    <property type="entry name" value="GPCR_Pheromne_B_alpha_rcpt"/>
</dbReference>
<evidence type="ECO:0000256" key="11">
    <source>
        <dbReference type="SAM" id="Phobius"/>
    </source>
</evidence>
<feature type="transmembrane region" description="Helical" evidence="11">
    <location>
        <begin position="204"/>
        <end position="228"/>
    </location>
</feature>
<sequence length="448" mass="49434">MSPTNTAFSAISFISFILVCIPFPWHLEAWNTGTCLYMGWTALALLNYFINSIIWRDNAINWAPVWCDISSRVTVALAIAIPAASLCINRRLYYISSVRSVTRTQGEKIRGIVIDLSIGLGLPILAIPLQYIVEGHRFNIYEEIGCFPATYNTWPAYILVHTPPLLVSLISGGFAIMSIMAFRKRQTEFKEILSSNSNLTSSRYLRLMALAGLEVLFGVPTNLAVIILNAKEGNVRPWISWEDTHWGFSRVDQFPSLLWKANPVTRHSMEMTRWLPVACALVFFIFFGFADEAQRHYKLALSSITKKVGISTTGSTTKFGSISASIGFGKSSKNASTLEKSQGPIYVSQETIEKRDSMDTLSDLTSIRDVSEVGSDIGSPTSPYATLRRPSNPTVLLQPPVHGSSFPSQESKGRPISQSFPSSVTPTASFLDLAATHGDIKSGNDNRV</sequence>
<feature type="compositionally biased region" description="Polar residues" evidence="10">
    <location>
        <begin position="405"/>
        <end position="424"/>
    </location>
</feature>
<dbReference type="GO" id="GO:0000750">
    <property type="term" value="P:pheromone-dependent signal transduction involved in conjugation with cellular fusion"/>
    <property type="evidence" value="ECO:0007669"/>
    <property type="project" value="TreeGrafter"/>
</dbReference>
<dbReference type="PRINTS" id="PR00899">
    <property type="entry name" value="GPCRSTE3"/>
</dbReference>
<evidence type="ECO:0000256" key="2">
    <source>
        <dbReference type="ARBA" id="ARBA00011085"/>
    </source>
</evidence>
<feature type="region of interest" description="Disordered" evidence="10">
    <location>
        <begin position="372"/>
        <end position="424"/>
    </location>
</feature>
<gene>
    <name evidence="12" type="ORF">CPB83DRAFT_277116</name>
</gene>
<feature type="transmembrane region" description="Helical" evidence="11">
    <location>
        <begin position="37"/>
        <end position="55"/>
    </location>
</feature>
<evidence type="ECO:0000256" key="7">
    <source>
        <dbReference type="ARBA" id="ARBA00023136"/>
    </source>
</evidence>